<dbReference type="CDD" id="cd12797">
    <property type="entry name" value="M23_peptidase"/>
    <property type="match status" value="1"/>
</dbReference>
<organism evidence="3 4">
    <name type="scientific">Phocaeicola vulgatus</name>
    <name type="common">Bacteroides vulgatus</name>
    <dbReference type="NCBI Taxonomy" id="821"/>
    <lineage>
        <taxon>Bacteria</taxon>
        <taxon>Pseudomonadati</taxon>
        <taxon>Bacteroidota</taxon>
        <taxon>Bacteroidia</taxon>
        <taxon>Bacteroidales</taxon>
        <taxon>Bacteroidaceae</taxon>
        <taxon>Phocaeicola</taxon>
    </lineage>
</organism>
<dbReference type="InterPro" id="IPR016047">
    <property type="entry name" value="M23ase_b-sheet_dom"/>
</dbReference>
<dbReference type="SUPFAM" id="SSF51261">
    <property type="entry name" value="Duplicated hybrid motif"/>
    <property type="match status" value="1"/>
</dbReference>
<dbReference type="EMBL" id="QRXI01000005">
    <property type="protein sequence ID" value="RGT96255.1"/>
    <property type="molecule type" value="Genomic_DNA"/>
</dbReference>
<dbReference type="AlphaFoldDB" id="A0A412QZ51"/>
<accession>A0A412QZ51</accession>
<feature type="domain" description="M23ase beta-sheet core" evidence="2">
    <location>
        <begin position="96"/>
        <end position="189"/>
    </location>
</feature>
<dbReference type="GO" id="GO:0004222">
    <property type="term" value="F:metalloendopeptidase activity"/>
    <property type="evidence" value="ECO:0007669"/>
    <property type="project" value="TreeGrafter"/>
</dbReference>
<evidence type="ECO:0000313" key="3">
    <source>
        <dbReference type="EMBL" id="RGT96255.1"/>
    </source>
</evidence>
<reference evidence="3 4" key="1">
    <citation type="submission" date="2018-08" db="EMBL/GenBank/DDBJ databases">
        <title>A genome reference for cultivated species of the human gut microbiota.</title>
        <authorList>
            <person name="Zou Y."/>
            <person name="Xue W."/>
            <person name="Luo G."/>
        </authorList>
    </citation>
    <scope>NUCLEOTIDE SEQUENCE [LARGE SCALE GENOMIC DNA]</scope>
    <source>
        <strain evidence="3 4">AF18-14</strain>
    </source>
</reference>
<dbReference type="Pfam" id="PF01551">
    <property type="entry name" value="Peptidase_M23"/>
    <property type="match status" value="1"/>
</dbReference>
<evidence type="ECO:0000256" key="1">
    <source>
        <dbReference type="SAM" id="SignalP"/>
    </source>
</evidence>
<dbReference type="InterPro" id="IPR050570">
    <property type="entry name" value="Cell_wall_metabolism_enzyme"/>
</dbReference>
<dbReference type="PANTHER" id="PTHR21666">
    <property type="entry name" value="PEPTIDASE-RELATED"/>
    <property type="match status" value="1"/>
</dbReference>
<evidence type="ECO:0000313" key="4">
    <source>
        <dbReference type="Proteomes" id="UP000283833"/>
    </source>
</evidence>
<proteinExistence type="predicted"/>
<evidence type="ECO:0000259" key="2">
    <source>
        <dbReference type="Pfam" id="PF01551"/>
    </source>
</evidence>
<feature type="chain" id="PRO_5019403380" evidence="1">
    <location>
        <begin position="21"/>
        <end position="200"/>
    </location>
</feature>
<sequence length="200" mass="22288">MRNILIMVLLSLISGTTIKAQFNTVGRLYNHKSSKTKNPQEINSSLVDSLILNDSLKNDSIKELKARYMSVSYPLSNIKINSSYGYRKDPFSGRRKFHKGLDLHARSAKVYAMMAGEIVKVGQDRVSGKYVTLKHGSFTVSYCHLSRTLVYQGQTVKAGDTVGITGSTGRSTGEHLHITCKLHGNSIDPMIIFKYIEITQ</sequence>
<dbReference type="InterPro" id="IPR011055">
    <property type="entry name" value="Dup_hybrid_motif"/>
</dbReference>
<feature type="signal peptide" evidence="1">
    <location>
        <begin position="1"/>
        <end position="20"/>
    </location>
</feature>
<keyword evidence="1" id="KW-0732">Signal</keyword>
<gene>
    <name evidence="3" type="ORF">DWX04_05220</name>
</gene>
<protein>
    <submittedName>
        <fullName evidence="3">M23 family peptidase</fullName>
    </submittedName>
</protein>
<name>A0A412QZ51_PHOVU</name>
<comment type="caution">
    <text evidence="3">The sequence shown here is derived from an EMBL/GenBank/DDBJ whole genome shotgun (WGS) entry which is preliminary data.</text>
</comment>
<dbReference type="PANTHER" id="PTHR21666:SF270">
    <property type="entry name" value="MUREIN HYDROLASE ACTIVATOR ENVC"/>
    <property type="match status" value="1"/>
</dbReference>
<dbReference type="Proteomes" id="UP000283833">
    <property type="component" value="Unassembled WGS sequence"/>
</dbReference>
<dbReference type="Gene3D" id="2.70.70.10">
    <property type="entry name" value="Glucose Permease (Domain IIA)"/>
    <property type="match status" value="1"/>
</dbReference>